<dbReference type="Gene3D" id="3.40.50.300">
    <property type="entry name" value="P-loop containing nucleotide triphosphate hydrolases"/>
    <property type="match status" value="1"/>
</dbReference>
<evidence type="ECO:0000313" key="6">
    <source>
        <dbReference type="Proteomes" id="UP000274556"/>
    </source>
</evidence>
<evidence type="ECO:0000256" key="3">
    <source>
        <dbReference type="ARBA" id="ARBA00022840"/>
    </source>
</evidence>
<protein>
    <submittedName>
        <fullName evidence="5">Putative ABC transport system ATP-binding protein</fullName>
    </submittedName>
</protein>
<evidence type="ECO:0000256" key="1">
    <source>
        <dbReference type="ARBA" id="ARBA00022448"/>
    </source>
</evidence>
<organism evidence="5 6">
    <name type="scientific">Thiocapsa rosea</name>
    <dbReference type="NCBI Taxonomy" id="69360"/>
    <lineage>
        <taxon>Bacteria</taxon>
        <taxon>Pseudomonadati</taxon>
        <taxon>Pseudomonadota</taxon>
        <taxon>Gammaproteobacteria</taxon>
        <taxon>Chromatiales</taxon>
        <taxon>Chromatiaceae</taxon>
        <taxon>Thiocapsa</taxon>
    </lineage>
</organism>
<dbReference type="SUPFAM" id="SSF52540">
    <property type="entry name" value="P-loop containing nucleoside triphosphate hydrolases"/>
    <property type="match status" value="1"/>
</dbReference>
<feature type="domain" description="ABC transporter" evidence="4">
    <location>
        <begin position="12"/>
        <end position="263"/>
    </location>
</feature>
<comment type="caution">
    <text evidence="5">The sequence shown here is derived from an EMBL/GenBank/DDBJ whole genome shotgun (WGS) entry which is preliminary data.</text>
</comment>
<accession>A0A495VBR9</accession>
<dbReference type="Pfam" id="PF00005">
    <property type="entry name" value="ABC_tran"/>
    <property type="match status" value="1"/>
</dbReference>
<evidence type="ECO:0000313" key="5">
    <source>
        <dbReference type="EMBL" id="RKT45865.1"/>
    </source>
</evidence>
<dbReference type="PANTHER" id="PTHR24220:SF611">
    <property type="entry name" value="ATP-BINDING COMPONENT OF ABC TRANSPORTER-RELATED"/>
    <property type="match status" value="1"/>
</dbReference>
<keyword evidence="2" id="KW-0547">Nucleotide-binding</keyword>
<dbReference type="PROSITE" id="PS50893">
    <property type="entry name" value="ABC_TRANSPORTER_2"/>
    <property type="match status" value="1"/>
</dbReference>
<dbReference type="SMART" id="SM00382">
    <property type="entry name" value="AAA"/>
    <property type="match status" value="1"/>
</dbReference>
<dbReference type="PANTHER" id="PTHR24220">
    <property type="entry name" value="IMPORT ATP-BINDING PROTEIN"/>
    <property type="match status" value="1"/>
</dbReference>
<dbReference type="RefSeq" id="WP_120798064.1">
    <property type="nucleotide sequence ID" value="NZ_RBXL01000001.1"/>
</dbReference>
<keyword evidence="6" id="KW-1185">Reference proteome</keyword>
<keyword evidence="1" id="KW-0813">Transport</keyword>
<dbReference type="GO" id="GO:0005886">
    <property type="term" value="C:plasma membrane"/>
    <property type="evidence" value="ECO:0007669"/>
    <property type="project" value="TreeGrafter"/>
</dbReference>
<reference evidence="5 6" key="1">
    <citation type="submission" date="2018-10" db="EMBL/GenBank/DDBJ databases">
        <title>Genomic Encyclopedia of Archaeal and Bacterial Type Strains, Phase II (KMG-II): from individual species to whole genera.</title>
        <authorList>
            <person name="Goeker M."/>
        </authorList>
    </citation>
    <scope>NUCLEOTIDE SEQUENCE [LARGE SCALE GENOMIC DNA]</scope>
    <source>
        <strain evidence="5 6">DSM 235</strain>
    </source>
</reference>
<evidence type="ECO:0000256" key="2">
    <source>
        <dbReference type="ARBA" id="ARBA00022741"/>
    </source>
</evidence>
<dbReference type="CDD" id="cd03255">
    <property type="entry name" value="ABC_MJ0796_LolCDE_FtsE"/>
    <property type="match status" value="1"/>
</dbReference>
<sequence length="263" mass="29258">MSNPADDPAAVIAIRDLAFRWRRGTPIVLTIDHLEIARGERVFIEGPSGSGKTTLLSLLAGVVKAEQGSLSILGQPLERMGAVKRDHFRADHVGYVFQMFNLIPYLSLVENVTLPCRFSRLRRARVLERTGCSGRSARCLEEEALRLLDHLDMAEPARSKRPVTELSVGQQQRVAAARALMGSPEILIADEPTSALDSDRREAFIRLLFRECAETRMSLIFVSHDAALEPLFDRTVRLAEVNRALKPPGAVCDVFGWDRLQST</sequence>
<dbReference type="InterPro" id="IPR015854">
    <property type="entry name" value="ABC_transpr_LolD-like"/>
</dbReference>
<dbReference type="OrthoDB" id="9802264at2"/>
<dbReference type="GO" id="GO:0005524">
    <property type="term" value="F:ATP binding"/>
    <property type="evidence" value="ECO:0007669"/>
    <property type="project" value="UniProtKB-KW"/>
</dbReference>
<dbReference type="InterPro" id="IPR017911">
    <property type="entry name" value="MacB-like_ATP-bd"/>
</dbReference>
<dbReference type="InterPro" id="IPR027417">
    <property type="entry name" value="P-loop_NTPase"/>
</dbReference>
<dbReference type="InterPro" id="IPR003593">
    <property type="entry name" value="AAA+_ATPase"/>
</dbReference>
<name>A0A495VBR9_9GAMM</name>
<dbReference type="GO" id="GO:0016887">
    <property type="term" value="F:ATP hydrolysis activity"/>
    <property type="evidence" value="ECO:0007669"/>
    <property type="project" value="InterPro"/>
</dbReference>
<evidence type="ECO:0000259" key="4">
    <source>
        <dbReference type="PROSITE" id="PS50893"/>
    </source>
</evidence>
<dbReference type="Proteomes" id="UP000274556">
    <property type="component" value="Unassembled WGS sequence"/>
</dbReference>
<proteinExistence type="predicted"/>
<dbReference type="InterPro" id="IPR003439">
    <property type="entry name" value="ABC_transporter-like_ATP-bd"/>
</dbReference>
<dbReference type="AlphaFoldDB" id="A0A495VBR9"/>
<dbReference type="EMBL" id="RBXL01000001">
    <property type="protein sequence ID" value="RKT45865.1"/>
    <property type="molecule type" value="Genomic_DNA"/>
</dbReference>
<keyword evidence="3 5" id="KW-0067">ATP-binding</keyword>
<dbReference type="GO" id="GO:0022857">
    <property type="term" value="F:transmembrane transporter activity"/>
    <property type="evidence" value="ECO:0007669"/>
    <property type="project" value="TreeGrafter"/>
</dbReference>
<gene>
    <name evidence="5" type="ORF">BDD21_3348</name>
</gene>